<dbReference type="Pfam" id="PF13909">
    <property type="entry name" value="zf-H2C2_5"/>
    <property type="match status" value="1"/>
</dbReference>
<evidence type="ECO:0000256" key="5">
    <source>
        <dbReference type="ARBA" id="ARBA00022771"/>
    </source>
</evidence>
<evidence type="ECO:0000256" key="9">
    <source>
        <dbReference type="ARBA" id="ARBA00023163"/>
    </source>
</evidence>
<dbReference type="GO" id="GO:0005634">
    <property type="term" value="C:nucleus"/>
    <property type="evidence" value="ECO:0007669"/>
    <property type="project" value="UniProtKB-SubCell"/>
</dbReference>
<dbReference type="InterPro" id="IPR013087">
    <property type="entry name" value="Znf_C2H2_type"/>
</dbReference>
<dbReference type="SMART" id="SM00355">
    <property type="entry name" value="ZnF_C2H2"/>
    <property type="match status" value="4"/>
</dbReference>
<keyword evidence="13" id="KW-1185">Reference proteome</keyword>
<dbReference type="GeneID" id="106744472"/>
<dbReference type="RefSeq" id="XP_014474778.1">
    <property type="nucleotide sequence ID" value="XM_014619292.1"/>
</dbReference>
<dbReference type="PROSITE" id="PS00028">
    <property type="entry name" value="ZINC_FINGER_C2H2_1"/>
    <property type="match status" value="1"/>
</dbReference>
<dbReference type="InterPro" id="IPR036236">
    <property type="entry name" value="Znf_C2H2_sf"/>
</dbReference>
<protein>
    <submittedName>
        <fullName evidence="14">Zinc finger protein Xfin-like</fullName>
    </submittedName>
</protein>
<evidence type="ECO:0000256" key="8">
    <source>
        <dbReference type="ARBA" id="ARBA00023125"/>
    </source>
</evidence>
<feature type="domain" description="C2H2-type" evidence="12">
    <location>
        <begin position="35"/>
        <end position="62"/>
    </location>
</feature>
<keyword evidence="3" id="KW-0479">Metal-binding</keyword>
<accession>A0A6P3X8Z0</accession>
<keyword evidence="4" id="KW-0677">Repeat</keyword>
<evidence type="ECO:0000256" key="3">
    <source>
        <dbReference type="ARBA" id="ARBA00022723"/>
    </source>
</evidence>
<reference evidence="14" key="1">
    <citation type="submission" date="2025-08" db="UniProtKB">
        <authorList>
            <consortium name="RefSeq"/>
        </authorList>
    </citation>
    <scope>IDENTIFICATION</scope>
</reference>
<evidence type="ECO:0000313" key="14">
    <source>
        <dbReference type="RefSeq" id="XP_014474778.1"/>
    </source>
</evidence>
<sequence>DAVHVQAFHSFFPLFHAVELEGILLQPFEIFDLCYRCPSCHRSFKRKNSLSRHLLYACGQNPRFECPYCSHRCKLRSDVYRHVRANHKRHEVLAVDVVKRCVKKPCVTASVFAGIYLVPGLQEKLRNYGTHKKFPCPNCSRIFVWKCTLKRHLRNECGKEPRFKCPHCDYRGKWKANISRHIKRMHKNCSIYVLTTN</sequence>
<proteinExistence type="inferred from homology"/>
<dbReference type="SUPFAM" id="SSF57667">
    <property type="entry name" value="beta-beta-alpha zinc fingers"/>
    <property type="match status" value="2"/>
</dbReference>
<comment type="subcellular location">
    <subcellularLocation>
        <location evidence="1">Nucleus</location>
    </subcellularLocation>
</comment>
<dbReference type="KEGG" id="dqu:106744472"/>
<evidence type="ECO:0000256" key="1">
    <source>
        <dbReference type="ARBA" id="ARBA00004123"/>
    </source>
</evidence>
<evidence type="ECO:0000256" key="10">
    <source>
        <dbReference type="ARBA" id="ARBA00023242"/>
    </source>
</evidence>
<dbReference type="Pfam" id="PF00096">
    <property type="entry name" value="zf-C2H2"/>
    <property type="match status" value="1"/>
</dbReference>
<dbReference type="GO" id="GO:0008270">
    <property type="term" value="F:zinc ion binding"/>
    <property type="evidence" value="ECO:0007669"/>
    <property type="project" value="UniProtKB-KW"/>
</dbReference>
<dbReference type="PROSITE" id="PS50157">
    <property type="entry name" value="ZINC_FINGER_C2H2_2"/>
    <property type="match status" value="2"/>
</dbReference>
<gene>
    <name evidence="14" type="primary">LOC106744472</name>
</gene>
<dbReference type="PANTHER" id="PTHR24409">
    <property type="entry name" value="ZINC FINGER PROTEIN 142"/>
    <property type="match status" value="1"/>
</dbReference>
<dbReference type="AlphaFoldDB" id="A0A6P3X8Z0"/>
<keyword evidence="6" id="KW-0862">Zinc</keyword>
<dbReference type="Gene3D" id="3.30.160.60">
    <property type="entry name" value="Classic Zinc Finger"/>
    <property type="match status" value="2"/>
</dbReference>
<dbReference type="PANTHER" id="PTHR24409:SF295">
    <property type="entry name" value="AZ2-RELATED"/>
    <property type="match status" value="1"/>
</dbReference>
<evidence type="ECO:0000259" key="12">
    <source>
        <dbReference type="PROSITE" id="PS50157"/>
    </source>
</evidence>
<comment type="similarity">
    <text evidence="2">Belongs to the krueppel C2H2-type zinc-finger protein family.</text>
</comment>
<evidence type="ECO:0000256" key="6">
    <source>
        <dbReference type="ARBA" id="ARBA00022833"/>
    </source>
</evidence>
<feature type="non-terminal residue" evidence="14">
    <location>
        <position position="1"/>
    </location>
</feature>
<evidence type="ECO:0000256" key="7">
    <source>
        <dbReference type="ARBA" id="ARBA00023015"/>
    </source>
</evidence>
<keyword evidence="10" id="KW-0539">Nucleus</keyword>
<evidence type="ECO:0000313" key="13">
    <source>
        <dbReference type="Proteomes" id="UP000515204"/>
    </source>
</evidence>
<name>A0A6P3X8Z0_DINQU</name>
<dbReference type="FunFam" id="3.30.160.60:FF:000075">
    <property type="entry name" value="Putative zinc finger protein 536"/>
    <property type="match status" value="1"/>
</dbReference>
<dbReference type="GO" id="GO:0000977">
    <property type="term" value="F:RNA polymerase II transcription regulatory region sequence-specific DNA binding"/>
    <property type="evidence" value="ECO:0007669"/>
    <property type="project" value="TreeGrafter"/>
</dbReference>
<evidence type="ECO:0000256" key="11">
    <source>
        <dbReference type="PROSITE-ProRule" id="PRU00042"/>
    </source>
</evidence>
<dbReference type="OrthoDB" id="10004641at2759"/>
<keyword evidence="8" id="KW-0238">DNA-binding</keyword>
<dbReference type="GO" id="GO:0000981">
    <property type="term" value="F:DNA-binding transcription factor activity, RNA polymerase II-specific"/>
    <property type="evidence" value="ECO:0007669"/>
    <property type="project" value="TreeGrafter"/>
</dbReference>
<feature type="domain" description="C2H2-type" evidence="12">
    <location>
        <begin position="134"/>
        <end position="161"/>
    </location>
</feature>
<evidence type="ECO:0000256" key="2">
    <source>
        <dbReference type="ARBA" id="ARBA00006991"/>
    </source>
</evidence>
<keyword evidence="5 11" id="KW-0863">Zinc-finger</keyword>
<dbReference type="Proteomes" id="UP000515204">
    <property type="component" value="Unplaced"/>
</dbReference>
<keyword evidence="7" id="KW-0805">Transcription regulation</keyword>
<keyword evidence="9" id="KW-0804">Transcription</keyword>
<organism evidence="13 14">
    <name type="scientific">Dinoponera quadriceps</name>
    <name type="common">South American ant</name>
    <dbReference type="NCBI Taxonomy" id="609295"/>
    <lineage>
        <taxon>Eukaryota</taxon>
        <taxon>Metazoa</taxon>
        <taxon>Ecdysozoa</taxon>
        <taxon>Arthropoda</taxon>
        <taxon>Hexapoda</taxon>
        <taxon>Insecta</taxon>
        <taxon>Pterygota</taxon>
        <taxon>Neoptera</taxon>
        <taxon>Endopterygota</taxon>
        <taxon>Hymenoptera</taxon>
        <taxon>Apocrita</taxon>
        <taxon>Aculeata</taxon>
        <taxon>Formicoidea</taxon>
        <taxon>Formicidae</taxon>
        <taxon>Ponerinae</taxon>
        <taxon>Ponerini</taxon>
        <taxon>Dinoponera</taxon>
    </lineage>
</organism>
<evidence type="ECO:0000256" key="4">
    <source>
        <dbReference type="ARBA" id="ARBA00022737"/>
    </source>
</evidence>